<evidence type="ECO:0000313" key="2">
    <source>
        <dbReference type="EMBL" id="MBB5156287.1"/>
    </source>
</evidence>
<evidence type="ECO:0000256" key="1">
    <source>
        <dbReference type="SAM" id="MobiDB-lite"/>
    </source>
</evidence>
<dbReference type="AlphaFoldDB" id="A0A840Q8N8"/>
<keyword evidence="2" id="KW-0378">Hydrolase</keyword>
<comment type="caution">
    <text evidence="2">The sequence shown here is derived from an EMBL/GenBank/DDBJ whole genome shotgun (WGS) entry which is preliminary data.</text>
</comment>
<dbReference type="GO" id="GO:0016787">
    <property type="term" value="F:hydrolase activity"/>
    <property type="evidence" value="ECO:0007669"/>
    <property type="project" value="UniProtKB-KW"/>
</dbReference>
<sequence length="114" mass="12636">MSALFGYWPGQRFGFGGCQAVDLMQDWARQARTGRYRLNGSATDYETALLELRQPLLTVSVAGDRLTPLSSVDRSAAKARQAPRIAKHYTRPDQTTHRPPTTGGSEIRERCGLV</sequence>
<protein>
    <submittedName>
        <fullName evidence="2">Putative alpha/beta hydrolase</fullName>
    </submittedName>
</protein>
<dbReference type="EMBL" id="JACHIW010000001">
    <property type="protein sequence ID" value="MBB5156287.1"/>
    <property type="molecule type" value="Genomic_DNA"/>
</dbReference>
<dbReference type="Proteomes" id="UP000584374">
    <property type="component" value="Unassembled WGS sequence"/>
</dbReference>
<gene>
    <name evidence="2" type="ORF">BJ970_003821</name>
</gene>
<feature type="region of interest" description="Disordered" evidence="1">
    <location>
        <begin position="72"/>
        <end position="114"/>
    </location>
</feature>
<organism evidence="2 3">
    <name type="scientific">Saccharopolyspora phatthalungensis</name>
    <dbReference type="NCBI Taxonomy" id="664693"/>
    <lineage>
        <taxon>Bacteria</taxon>
        <taxon>Bacillati</taxon>
        <taxon>Actinomycetota</taxon>
        <taxon>Actinomycetes</taxon>
        <taxon>Pseudonocardiales</taxon>
        <taxon>Pseudonocardiaceae</taxon>
        <taxon>Saccharopolyspora</taxon>
    </lineage>
</organism>
<name>A0A840Q8N8_9PSEU</name>
<accession>A0A840Q8N8</accession>
<reference evidence="2 3" key="1">
    <citation type="submission" date="2020-08" db="EMBL/GenBank/DDBJ databases">
        <title>Sequencing the genomes of 1000 actinobacteria strains.</title>
        <authorList>
            <person name="Klenk H.-P."/>
        </authorList>
    </citation>
    <scope>NUCLEOTIDE SEQUENCE [LARGE SCALE GENOMIC DNA]</scope>
    <source>
        <strain evidence="2 3">DSM 45584</strain>
    </source>
</reference>
<proteinExistence type="predicted"/>
<keyword evidence="3" id="KW-1185">Reference proteome</keyword>
<evidence type="ECO:0000313" key="3">
    <source>
        <dbReference type="Proteomes" id="UP000584374"/>
    </source>
</evidence>